<dbReference type="InterPro" id="IPR052514">
    <property type="entry name" value="SAM-dependent_MTase"/>
</dbReference>
<accession>A0A0F9QZQ4</accession>
<dbReference type="AlphaFoldDB" id="A0A0F9QZQ4"/>
<protein>
    <recommendedName>
        <fullName evidence="1">Methyltransferase FkbM domain-containing protein</fullName>
    </recommendedName>
</protein>
<name>A0A0F9QZQ4_9ZZZZ</name>
<proteinExistence type="predicted"/>
<reference evidence="2" key="1">
    <citation type="journal article" date="2015" name="Nature">
        <title>Complex archaea that bridge the gap between prokaryotes and eukaryotes.</title>
        <authorList>
            <person name="Spang A."/>
            <person name="Saw J.H."/>
            <person name="Jorgensen S.L."/>
            <person name="Zaremba-Niedzwiedzka K."/>
            <person name="Martijn J."/>
            <person name="Lind A.E."/>
            <person name="van Eijk R."/>
            <person name="Schleper C."/>
            <person name="Guy L."/>
            <person name="Ettema T.J."/>
        </authorList>
    </citation>
    <scope>NUCLEOTIDE SEQUENCE</scope>
</reference>
<dbReference type="NCBIfam" id="TIGR01444">
    <property type="entry name" value="fkbM_fam"/>
    <property type="match status" value="1"/>
</dbReference>
<dbReference type="Gene3D" id="3.40.50.150">
    <property type="entry name" value="Vaccinia Virus protein VP39"/>
    <property type="match status" value="1"/>
</dbReference>
<dbReference type="PANTHER" id="PTHR34203:SF15">
    <property type="entry name" value="SLL1173 PROTEIN"/>
    <property type="match status" value="1"/>
</dbReference>
<dbReference type="EMBL" id="LAZR01001245">
    <property type="protein sequence ID" value="KKN48014.1"/>
    <property type="molecule type" value="Genomic_DNA"/>
</dbReference>
<dbReference type="InterPro" id="IPR006342">
    <property type="entry name" value="FkbM_mtfrase"/>
</dbReference>
<evidence type="ECO:0000313" key="2">
    <source>
        <dbReference type="EMBL" id="KKN48014.1"/>
    </source>
</evidence>
<organism evidence="2">
    <name type="scientific">marine sediment metagenome</name>
    <dbReference type="NCBI Taxonomy" id="412755"/>
    <lineage>
        <taxon>unclassified sequences</taxon>
        <taxon>metagenomes</taxon>
        <taxon>ecological metagenomes</taxon>
    </lineage>
</organism>
<feature type="domain" description="Methyltransferase FkbM" evidence="1">
    <location>
        <begin position="72"/>
        <end position="233"/>
    </location>
</feature>
<evidence type="ECO:0000259" key="1">
    <source>
        <dbReference type="Pfam" id="PF05050"/>
    </source>
</evidence>
<comment type="caution">
    <text evidence="2">The sequence shown here is derived from an EMBL/GenBank/DDBJ whole genome shotgun (WGS) entry which is preliminary data.</text>
</comment>
<dbReference type="InterPro" id="IPR029063">
    <property type="entry name" value="SAM-dependent_MTases_sf"/>
</dbReference>
<dbReference type="PANTHER" id="PTHR34203">
    <property type="entry name" value="METHYLTRANSFERASE, FKBM FAMILY PROTEIN"/>
    <property type="match status" value="1"/>
</dbReference>
<dbReference type="Pfam" id="PF05050">
    <property type="entry name" value="Methyltransf_21"/>
    <property type="match status" value="1"/>
</dbReference>
<dbReference type="SUPFAM" id="SSF53335">
    <property type="entry name" value="S-adenosyl-L-methionine-dependent methyltransferases"/>
    <property type="match status" value="1"/>
</dbReference>
<sequence length="284" mass="32600">MKSITTTRKVFAFLFHKLNSIVAFLFKSTYSEYRGHIFFLDLNDTNRVLSNQEEYSLDSIKNYIKEGDVVVDVGASIGMYTLEMAKLVGDKGRVIAFEPLKEGFDLMKKNVQLNNYEDRVRIYNKAVTNKTGKGKLFYCPYHIGASIMYNTFDDREEIEVDTIKLDDFFEDTGKDISFIKIDADGSEYFILKGGEETLKKTKNMIIEFVPENIKSQGATPKEFLGLIKSYGFKIYSINDSKEKIESGDLDYLLNRFQSGDDDMKGLAEYINLLCVKEEKDGKRI</sequence>
<gene>
    <name evidence="2" type="ORF">LCGC14_0657340</name>
</gene>